<name>D7BSJ4_STRBB</name>
<dbReference type="HOGENOM" id="CLU_3376255_0_0_11"/>
<accession>D7BSJ4</accession>
<dbReference type="AlphaFoldDB" id="D7BSJ4"/>
<keyword evidence="2" id="KW-1185">Reference proteome</keyword>
<dbReference type="EMBL" id="CP002047">
    <property type="protein sequence ID" value="ADI11491.1"/>
    <property type="molecule type" value="Genomic_DNA"/>
</dbReference>
<reference evidence="1 2" key="1">
    <citation type="journal article" date="2010" name="J. Bacteriol.">
        <title>Genome sequence of the milbemycin-producing bacterium Streptomyces bingchenggensis.</title>
        <authorList>
            <person name="Wang X.J."/>
            <person name="Yan Y.J."/>
            <person name="Zhang B."/>
            <person name="An J."/>
            <person name="Wang J.J."/>
            <person name="Tian J."/>
            <person name="Jiang L."/>
            <person name="Chen Y.H."/>
            <person name="Huang S.X."/>
            <person name="Yin M."/>
            <person name="Zhang J."/>
            <person name="Gao A.L."/>
            <person name="Liu C.X."/>
            <person name="Zhu Z.X."/>
            <person name="Xiang W.S."/>
        </authorList>
    </citation>
    <scope>NUCLEOTIDE SEQUENCE [LARGE SCALE GENOMIC DNA]</scope>
    <source>
        <strain evidence="1 2">BCW-1</strain>
    </source>
</reference>
<proteinExistence type="predicted"/>
<sequence length="34" mass="3673">MTGVMILPFAADHMRTGLVTDALAEWRTEISPAA</sequence>
<dbReference type="Proteomes" id="UP000000377">
    <property type="component" value="Chromosome"/>
</dbReference>
<protein>
    <submittedName>
        <fullName evidence="1">Uncharacterized protein</fullName>
    </submittedName>
</protein>
<evidence type="ECO:0000313" key="1">
    <source>
        <dbReference type="EMBL" id="ADI11491.1"/>
    </source>
</evidence>
<gene>
    <name evidence="1" type="ordered locus">SBI_08373</name>
</gene>
<evidence type="ECO:0000313" key="2">
    <source>
        <dbReference type="Proteomes" id="UP000000377"/>
    </source>
</evidence>
<dbReference type="KEGG" id="sbh:SBI_08373"/>
<organism evidence="1 2">
    <name type="scientific">Streptomyces bingchenggensis (strain BCW-1)</name>
    <dbReference type="NCBI Taxonomy" id="749414"/>
    <lineage>
        <taxon>Bacteria</taxon>
        <taxon>Bacillati</taxon>
        <taxon>Actinomycetota</taxon>
        <taxon>Actinomycetes</taxon>
        <taxon>Kitasatosporales</taxon>
        <taxon>Streptomycetaceae</taxon>
        <taxon>Streptomyces</taxon>
    </lineage>
</organism>